<dbReference type="OrthoDB" id="10477434at2759"/>
<keyword evidence="1" id="KW-0472">Membrane</keyword>
<reference evidence="2 3" key="1">
    <citation type="journal article" date="2012" name="PLoS Pathog.">
        <title>The genome of the obligate intracellular parasite Trachipleistophora hominis: new insights into microsporidian genome dynamics and reductive evolution.</title>
        <authorList>
            <person name="Heinz E."/>
            <person name="Williams T.A."/>
            <person name="Nakjang S."/>
            <person name="Noel C.J."/>
            <person name="Swan D.C."/>
            <person name="Goldberg A.V."/>
            <person name="Harris S.R."/>
            <person name="Weinmaier T."/>
            <person name="Markert S."/>
            <person name="Becher D."/>
            <person name="Bernhardt J."/>
            <person name="Dagan T."/>
            <person name="Hacker C."/>
            <person name="Lucocq J.M."/>
            <person name="Schweder T."/>
            <person name="Rattei T."/>
            <person name="Hall N."/>
            <person name="Hirt R.P."/>
            <person name="Embley T.M."/>
        </authorList>
    </citation>
    <scope>NUCLEOTIDE SEQUENCE [LARGE SCALE GENOMIC DNA]</scope>
</reference>
<dbReference type="VEuPathDB" id="MicrosporidiaDB:THOM_1645"/>
<feature type="transmembrane region" description="Helical" evidence="1">
    <location>
        <begin position="353"/>
        <end position="371"/>
    </location>
</feature>
<dbReference type="EMBL" id="JH993965">
    <property type="protein sequence ID" value="ELQ75403.1"/>
    <property type="molecule type" value="Genomic_DNA"/>
</dbReference>
<dbReference type="InParanoid" id="L7JV91"/>
<keyword evidence="3" id="KW-1185">Reference proteome</keyword>
<gene>
    <name evidence="2" type="ORF">THOM_1645</name>
</gene>
<feature type="transmembrane region" description="Helical" evidence="1">
    <location>
        <begin position="49"/>
        <end position="71"/>
    </location>
</feature>
<keyword evidence="1" id="KW-1133">Transmembrane helix</keyword>
<feature type="transmembrane region" description="Helical" evidence="1">
    <location>
        <begin position="137"/>
        <end position="160"/>
    </location>
</feature>
<evidence type="ECO:0000313" key="2">
    <source>
        <dbReference type="EMBL" id="ELQ75403.1"/>
    </source>
</evidence>
<protein>
    <submittedName>
        <fullName evidence="2">Putative transporter</fullName>
    </submittedName>
</protein>
<dbReference type="OMA" id="WFVIYLA"/>
<name>L7JV91_TRAHO</name>
<keyword evidence="1" id="KW-0812">Transmembrane</keyword>
<dbReference type="Proteomes" id="UP000011185">
    <property type="component" value="Unassembled WGS sequence"/>
</dbReference>
<evidence type="ECO:0000313" key="3">
    <source>
        <dbReference type="Proteomes" id="UP000011185"/>
    </source>
</evidence>
<evidence type="ECO:0000256" key="1">
    <source>
        <dbReference type="SAM" id="Phobius"/>
    </source>
</evidence>
<feature type="transmembrane region" description="Helical" evidence="1">
    <location>
        <begin position="76"/>
        <end position="92"/>
    </location>
</feature>
<sequence>MVDLWQPIERKYRNRKHLYIYVVIVLVYFMTAFVRLRSVEHNIALPTRLLIYSLVFPLIFFTIQLAILILIPHKSVLLFFYILPGLNVIYMLRFNVFLFLICGLVLFILILHLNNILSSPDYVFIGQLTQIGAKMIVMFYFTVVILMIPCYVQNIIFLVVEYYCSLSDNFSLWYVIIVLISSFQLLLNILLYNDVIGTFVSSLLYCNIMYHKISYWKKVVASAKNTFYCFGSLFKSEYLRVKSNIWDIRSDLESSALFLNEGTQNYSALVLNRCRYDWFVIYLAITGRSFESTCRELKNVITPNESAFLQINRITTKLFTLGLPVYFYTFLSFYYIFFKVNVFGNAEFKSARFRILLVFLVCCCTLYYAFYKYLAQAVFFLYANYKEDFECEYPSYYQMVTNGIPTGYRVQQH</sequence>
<dbReference type="HOGENOM" id="CLU_665956_0_0_1"/>
<feature type="transmembrane region" description="Helical" evidence="1">
    <location>
        <begin position="318"/>
        <end position="338"/>
    </location>
</feature>
<accession>L7JV91</accession>
<proteinExistence type="predicted"/>
<feature type="transmembrane region" description="Helical" evidence="1">
    <location>
        <begin position="18"/>
        <end position="37"/>
    </location>
</feature>
<feature type="transmembrane region" description="Helical" evidence="1">
    <location>
        <begin position="98"/>
        <end position="117"/>
    </location>
</feature>
<dbReference type="AlphaFoldDB" id="L7JV91"/>
<feature type="transmembrane region" description="Helical" evidence="1">
    <location>
        <begin position="172"/>
        <end position="192"/>
    </location>
</feature>
<organism evidence="2 3">
    <name type="scientific">Trachipleistophora hominis</name>
    <name type="common">Microsporidian parasite</name>
    <dbReference type="NCBI Taxonomy" id="72359"/>
    <lineage>
        <taxon>Eukaryota</taxon>
        <taxon>Fungi</taxon>
        <taxon>Fungi incertae sedis</taxon>
        <taxon>Microsporidia</taxon>
        <taxon>Pleistophoridae</taxon>
        <taxon>Trachipleistophora</taxon>
    </lineage>
</organism>